<dbReference type="WBParaSite" id="PSU_v2.g12331.t1">
    <property type="protein sequence ID" value="PSU_v2.g12331.t1"/>
    <property type="gene ID" value="PSU_v2.g12331"/>
</dbReference>
<keyword evidence="2" id="KW-1185">Reference proteome</keyword>
<dbReference type="Proteomes" id="UP000887577">
    <property type="component" value="Unplaced"/>
</dbReference>
<keyword evidence="1" id="KW-0472">Membrane</keyword>
<protein>
    <submittedName>
        <fullName evidence="3">Transposase</fullName>
    </submittedName>
</protein>
<name>A0A914Y3J5_9BILA</name>
<evidence type="ECO:0000313" key="2">
    <source>
        <dbReference type="Proteomes" id="UP000887577"/>
    </source>
</evidence>
<organism evidence="2 3">
    <name type="scientific">Panagrolaimus superbus</name>
    <dbReference type="NCBI Taxonomy" id="310955"/>
    <lineage>
        <taxon>Eukaryota</taxon>
        <taxon>Metazoa</taxon>
        <taxon>Ecdysozoa</taxon>
        <taxon>Nematoda</taxon>
        <taxon>Chromadorea</taxon>
        <taxon>Rhabditida</taxon>
        <taxon>Tylenchina</taxon>
        <taxon>Panagrolaimomorpha</taxon>
        <taxon>Panagrolaimoidea</taxon>
        <taxon>Panagrolaimidae</taxon>
        <taxon>Panagrolaimus</taxon>
    </lineage>
</organism>
<reference evidence="3" key="1">
    <citation type="submission" date="2022-11" db="UniProtKB">
        <authorList>
            <consortium name="WormBaseParasite"/>
        </authorList>
    </citation>
    <scope>IDENTIFICATION</scope>
</reference>
<dbReference type="AlphaFoldDB" id="A0A914Y3J5"/>
<accession>A0A914Y3J5</accession>
<evidence type="ECO:0000313" key="3">
    <source>
        <dbReference type="WBParaSite" id="PSU_v2.g12331.t1"/>
    </source>
</evidence>
<proteinExistence type="predicted"/>
<feature type="transmembrane region" description="Helical" evidence="1">
    <location>
        <begin position="91"/>
        <end position="110"/>
    </location>
</feature>
<keyword evidence="1" id="KW-0812">Transmembrane</keyword>
<evidence type="ECO:0000256" key="1">
    <source>
        <dbReference type="SAM" id="Phobius"/>
    </source>
</evidence>
<keyword evidence="1" id="KW-1133">Transmembrane helix</keyword>
<sequence length="113" mass="13173">MLNISRSGAVYVRDRAAELGLIRNRPFPKRVFLDTEVNESITQILRKNRSTKAKELRVMLAKRGHTLSISQIRYRIGALGFRWRKMKRVQMPVPFGNLKIMISGIIYLWMNAL</sequence>